<reference evidence="1" key="3">
    <citation type="submission" date="2025-09" db="UniProtKB">
        <authorList>
            <consortium name="Ensembl"/>
        </authorList>
    </citation>
    <scope>IDENTIFICATION</scope>
</reference>
<dbReference type="Proteomes" id="UP001501920">
    <property type="component" value="Chromosome 23"/>
</dbReference>
<dbReference type="PANTHER" id="PTHR34488:SF1">
    <property type="entry name" value="SI:CH211-245H14.1-RELATED"/>
    <property type="match status" value="1"/>
</dbReference>
<dbReference type="AlphaFoldDB" id="A0AAR2K632"/>
<dbReference type="GeneTree" id="ENSGT00940000164220"/>
<dbReference type="PANTHER" id="PTHR34488">
    <property type="entry name" value="SI:CH211-245H14.1-RELATED"/>
    <property type="match status" value="1"/>
</dbReference>
<dbReference type="Ensembl" id="ENSPNAT00000072664.1">
    <property type="protein sequence ID" value="ENSPNAP00000057566.1"/>
    <property type="gene ID" value="ENSPNAG00000032783.1"/>
</dbReference>
<accession>A0AAR2K632</accession>
<proteinExistence type="predicted"/>
<evidence type="ECO:0000313" key="1">
    <source>
        <dbReference type="Ensembl" id="ENSPNAP00000057566.1"/>
    </source>
</evidence>
<name>A0AAR2K632_PYGNA</name>
<evidence type="ECO:0000313" key="2">
    <source>
        <dbReference type="Proteomes" id="UP001501920"/>
    </source>
</evidence>
<reference evidence="1" key="2">
    <citation type="submission" date="2025-08" db="UniProtKB">
        <authorList>
            <consortium name="Ensembl"/>
        </authorList>
    </citation>
    <scope>IDENTIFICATION</scope>
</reference>
<sequence length="160" mass="18375">MSKALKERMLSLKEVFSVEECDFILLFCCVASRAENNIVETLKKLRHVSDSKPAVLVVLHHTFDPDCTVPDSSSAVTRERTLTVDCLFHEDRGLLRCQRTFRVGFAITDLFYKVSKKTEVQGWIPKLLKGMRSPQPCRVHNMFVLFYVRPLMLHTSLTKG</sequence>
<reference evidence="1 2" key="1">
    <citation type="submission" date="2020-10" db="EMBL/GenBank/DDBJ databases">
        <title>Pygocentrus nattereri (red-bellied piranha) genome, fPygNat1, primary haplotype.</title>
        <authorList>
            <person name="Myers G."/>
            <person name="Meyer A."/>
            <person name="Karagic N."/>
            <person name="Pippel M."/>
            <person name="Winkler S."/>
            <person name="Tracey A."/>
            <person name="Wood J."/>
            <person name="Formenti G."/>
            <person name="Howe K."/>
            <person name="Fedrigo O."/>
            <person name="Jarvis E.D."/>
        </authorList>
    </citation>
    <scope>NUCLEOTIDE SEQUENCE [LARGE SCALE GENOMIC DNA]</scope>
</reference>
<protein>
    <submittedName>
        <fullName evidence="1">Uncharacterized protein</fullName>
    </submittedName>
</protein>
<organism evidence="1 2">
    <name type="scientific">Pygocentrus nattereri</name>
    <name type="common">Red-bellied piranha</name>
    <dbReference type="NCBI Taxonomy" id="42514"/>
    <lineage>
        <taxon>Eukaryota</taxon>
        <taxon>Metazoa</taxon>
        <taxon>Chordata</taxon>
        <taxon>Craniata</taxon>
        <taxon>Vertebrata</taxon>
        <taxon>Euteleostomi</taxon>
        <taxon>Actinopterygii</taxon>
        <taxon>Neopterygii</taxon>
        <taxon>Teleostei</taxon>
        <taxon>Ostariophysi</taxon>
        <taxon>Characiformes</taxon>
        <taxon>Characoidei</taxon>
        <taxon>Pygocentrus</taxon>
    </lineage>
</organism>
<keyword evidence="2" id="KW-1185">Reference proteome</keyword>